<dbReference type="InterPro" id="IPR009044">
    <property type="entry name" value="ssDNA-bd_transcriptional_reg"/>
</dbReference>
<dbReference type="GO" id="GO:0006355">
    <property type="term" value="P:regulation of DNA-templated transcription"/>
    <property type="evidence" value="ECO:0007669"/>
    <property type="project" value="InterPro"/>
</dbReference>
<keyword evidence="3" id="KW-1185">Reference proteome</keyword>
<accession>A0A7J7NN87</accession>
<dbReference type="OrthoDB" id="1721574at2759"/>
<reference evidence="2 3" key="1">
    <citation type="journal article" date="2020" name="IScience">
        <title>Genome Sequencing of the Endangered Kingdonia uniflora (Circaeasteraceae, Ranunculales) Reveals Potential Mechanisms of Evolutionary Specialization.</title>
        <authorList>
            <person name="Sun Y."/>
            <person name="Deng T."/>
            <person name="Zhang A."/>
            <person name="Moore M.J."/>
            <person name="Landis J.B."/>
            <person name="Lin N."/>
            <person name="Zhang H."/>
            <person name="Zhang X."/>
            <person name="Huang J."/>
            <person name="Zhang X."/>
            <person name="Sun H."/>
            <person name="Wang H."/>
        </authorList>
    </citation>
    <scope>NUCLEOTIDE SEQUENCE [LARGE SCALE GENOMIC DNA]</scope>
    <source>
        <strain evidence="2">TB1705</strain>
        <tissue evidence="2">Leaf</tissue>
    </source>
</reference>
<dbReference type="GO" id="GO:0003677">
    <property type="term" value="F:DNA binding"/>
    <property type="evidence" value="ECO:0007669"/>
    <property type="project" value="InterPro"/>
</dbReference>
<proteinExistence type="predicted"/>
<name>A0A7J7NN87_9MAGN</name>
<evidence type="ECO:0000313" key="3">
    <source>
        <dbReference type="Proteomes" id="UP000541444"/>
    </source>
</evidence>
<dbReference type="SUPFAM" id="SSF54447">
    <property type="entry name" value="ssDNA-binding transcriptional regulator domain"/>
    <property type="match status" value="1"/>
</dbReference>
<evidence type="ECO:0000256" key="1">
    <source>
        <dbReference type="SAM" id="MobiDB-lite"/>
    </source>
</evidence>
<evidence type="ECO:0000313" key="2">
    <source>
        <dbReference type="EMBL" id="KAF6168490.1"/>
    </source>
</evidence>
<protein>
    <submittedName>
        <fullName evidence="2">Uncharacterized protein</fullName>
    </submittedName>
</protein>
<feature type="region of interest" description="Disordered" evidence="1">
    <location>
        <begin position="86"/>
        <end position="108"/>
    </location>
</feature>
<dbReference type="Proteomes" id="UP000541444">
    <property type="component" value="Unassembled WGS sequence"/>
</dbReference>
<comment type="caution">
    <text evidence="2">The sequence shown here is derived from an EMBL/GenBank/DDBJ whole genome shotgun (WGS) entry which is preliminary data.</text>
</comment>
<sequence>MLYIEKGCRTGVASKLLLRKSGLYRIIRCYRENAHELDILGARSNVVNVKLLTQLYDDIPSHPVTPAPDYILPYLLGWHAFTNSVRPDEAGCSNSPSSRSGADLEWNR</sequence>
<gene>
    <name evidence="2" type="ORF">GIB67_005042</name>
</gene>
<dbReference type="EMBL" id="JACGCM010000696">
    <property type="protein sequence ID" value="KAF6168490.1"/>
    <property type="molecule type" value="Genomic_DNA"/>
</dbReference>
<dbReference type="AlphaFoldDB" id="A0A7J7NN87"/>
<organism evidence="2 3">
    <name type="scientific">Kingdonia uniflora</name>
    <dbReference type="NCBI Taxonomy" id="39325"/>
    <lineage>
        <taxon>Eukaryota</taxon>
        <taxon>Viridiplantae</taxon>
        <taxon>Streptophyta</taxon>
        <taxon>Embryophyta</taxon>
        <taxon>Tracheophyta</taxon>
        <taxon>Spermatophyta</taxon>
        <taxon>Magnoliopsida</taxon>
        <taxon>Ranunculales</taxon>
        <taxon>Circaeasteraceae</taxon>
        <taxon>Kingdonia</taxon>
    </lineage>
</organism>